<dbReference type="FunCoup" id="A0A7M7NI60">
    <property type="interactions" value="2012"/>
</dbReference>
<comment type="caution">
    <text evidence="10">Lacks conserved residue(s) required for the propagation of feature annotation.</text>
</comment>
<feature type="transmembrane region" description="Helical" evidence="10">
    <location>
        <begin position="328"/>
        <end position="347"/>
    </location>
</feature>
<evidence type="ECO:0000256" key="9">
    <source>
        <dbReference type="ARBA" id="ARBA00023136"/>
    </source>
</evidence>
<dbReference type="GO" id="GO:0006488">
    <property type="term" value="P:dolichol-linked oligosaccharide biosynthetic process"/>
    <property type="evidence" value="ECO:0000318"/>
    <property type="project" value="GO_Central"/>
</dbReference>
<evidence type="ECO:0000256" key="1">
    <source>
        <dbReference type="ARBA" id="ARBA00004477"/>
    </source>
</evidence>
<dbReference type="EnsemblMetazoa" id="XM_030980828">
    <property type="protein sequence ID" value="XP_030836688"/>
    <property type="gene ID" value="LOC581546"/>
</dbReference>
<sequence length="529" mass="59816">MAAYIWVVVACLSTLKCLLIPSYRSTDFEVHRNWLAITHSLPISKWYFEDTSEWTLDYPPFFAWFEYLLSQIAVLFDPEMLKVNNLGYASSATILFQRLSVIVTDLVLAYAVKEFCLTLPKPREDGVRGWSQPGFTLSILLVANFGLLIIDHIHFQYNGFLFGLMLLSITRICQDRTLEGAFWFAVLLNFKHIYIYVAPAYFVYLLRTYCFTASNKNGGVKWTSFSPVRFLCLGVLVISVCALSFGPFIAMDQLPQVLSRLFPFKRGLCHAYWAPNFWALYNVADKALTVVGVKTGVVSGDVLKHKASMTAGLVQEFEHTVLPSVPPIATFALTGLTMLPSLLHLWRYPGGPKGFIRSITLCAFSSFIFGWHVHEKAVLLMIVPLSLLAVQSFKDAQVFLLLSTVGHFSLFPLLFTPAETPIKVCLMIAYTSFCFVSMDSCYRPINYTFSLPHLPLLNPIDTMYIVGLVPLYVYCDIIHPILGLSQTLAFLPLLLMSVYCSVGVIYSWLRLYWTTLKRGGTKVEHSKQE</sequence>
<keyword evidence="7 10" id="KW-0256">Endoplasmic reticulum</keyword>
<feature type="signal peptide" evidence="11">
    <location>
        <begin position="1"/>
        <end position="17"/>
    </location>
</feature>
<keyword evidence="13" id="KW-1185">Reference proteome</keyword>
<feature type="transmembrane region" description="Helical" evidence="10">
    <location>
        <begin position="193"/>
        <end position="210"/>
    </location>
</feature>
<evidence type="ECO:0000256" key="5">
    <source>
        <dbReference type="ARBA" id="ARBA00022679"/>
    </source>
</evidence>
<keyword evidence="8 10" id="KW-1133">Transmembrane helix</keyword>
<feature type="transmembrane region" description="Helical" evidence="10">
    <location>
        <begin position="230"/>
        <end position="250"/>
    </location>
</feature>
<comment type="subcellular location">
    <subcellularLocation>
        <location evidence="1 10">Endoplasmic reticulum membrane</location>
        <topology evidence="1 10">Multi-pass membrane protein</topology>
    </subcellularLocation>
</comment>
<feature type="chain" id="PRO_5029787004" description="Alpha-1,3-glucosyltransferase" evidence="11">
    <location>
        <begin position="18"/>
        <end position="529"/>
    </location>
</feature>
<protein>
    <recommendedName>
        <fullName evidence="10">Alpha-1,3-glucosyltransferase</fullName>
        <ecNumber evidence="10">2.4.1.-</ecNumber>
    </recommendedName>
</protein>
<dbReference type="PANTHER" id="PTHR12413">
    <property type="entry name" value="DOLICHYL GLYCOSYLTRANSFERASE"/>
    <property type="match status" value="1"/>
</dbReference>
<feature type="transmembrane region" description="Helical" evidence="10">
    <location>
        <begin position="488"/>
        <end position="509"/>
    </location>
</feature>
<keyword evidence="5 10" id="KW-0808">Transferase</keyword>
<dbReference type="GeneID" id="581546"/>
<dbReference type="GO" id="GO:0005789">
    <property type="term" value="C:endoplasmic reticulum membrane"/>
    <property type="evidence" value="ECO:0000318"/>
    <property type="project" value="GO_Central"/>
</dbReference>
<reference evidence="12" key="2">
    <citation type="submission" date="2021-01" db="UniProtKB">
        <authorList>
            <consortium name="EnsemblMetazoa"/>
        </authorList>
    </citation>
    <scope>IDENTIFICATION</scope>
</reference>
<evidence type="ECO:0000313" key="13">
    <source>
        <dbReference type="Proteomes" id="UP000007110"/>
    </source>
</evidence>
<evidence type="ECO:0000256" key="8">
    <source>
        <dbReference type="ARBA" id="ARBA00022989"/>
    </source>
</evidence>
<comment type="similarity">
    <text evidence="3 10">Belongs to the ALG6/ALG8 glucosyltransferase family.</text>
</comment>
<feature type="transmembrane region" description="Helical" evidence="10">
    <location>
        <begin position="421"/>
        <end position="442"/>
    </location>
</feature>
<evidence type="ECO:0000256" key="3">
    <source>
        <dbReference type="ARBA" id="ARBA00008715"/>
    </source>
</evidence>
<keyword evidence="11" id="KW-0732">Signal</keyword>
<dbReference type="Pfam" id="PF03155">
    <property type="entry name" value="Alg6_Alg8"/>
    <property type="match status" value="1"/>
</dbReference>
<dbReference type="AlphaFoldDB" id="A0A7M7NI60"/>
<dbReference type="GO" id="GO:0042283">
    <property type="term" value="F:dolichyl pyrophosphate Glc1Man9GlcNAc2 alpha-1,3-glucosyltransferase activity"/>
    <property type="evidence" value="ECO:0000318"/>
    <property type="project" value="GO_Central"/>
</dbReference>
<name>A0A7M7NI60_STRPU</name>
<dbReference type="OMA" id="YHSTDFD"/>
<evidence type="ECO:0000256" key="10">
    <source>
        <dbReference type="RuleBase" id="RU363110"/>
    </source>
</evidence>
<organism evidence="12 13">
    <name type="scientific">Strongylocentrotus purpuratus</name>
    <name type="common">Purple sea urchin</name>
    <dbReference type="NCBI Taxonomy" id="7668"/>
    <lineage>
        <taxon>Eukaryota</taxon>
        <taxon>Metazoa</taxon>
        <taxon>Echinodermata</taxon>
        <taxon>Eleutherozoa</taxon>
        <taxon>Echinozoa</taxon>
        <taxon>Echinoidea</taxon>
        <taxon>Euechinoidea</taxon>
        <taxon>Echinacea</taxon>
        <taxon>Camarodonta</taxon>
        <taxon>Echinidea</taxon>
        <taxon>Strongylocentrotidae</taxon>
        <taxon>Strongylocentrotus</taxon>
    </lineage>
</organism>
<comment type="pathway">
    <text evidence="2 10">Protein modification; protein glycosylation.</text>
</comment>
<dbReference type="UniPathway" id="UPA00378"/>
<accession>A0A7M7NI60</accession>
<keyword evidence="9 10" id="KW-0472">Membrane</keyword>
<reference evidence="13" key="1">
    <citation type="submission" date="2015-02" db="EMBL/GenBank/DDBJ databases">
        <title>Genome sequencing for Strongylocentrotus purpuratus.</title>
        <authorList>
            <person name="Murali S."/>
            <person name="Liu Y."/>
            <person name="Vee V."/>
            <person name="English A."/>
            <person name="Wang M."/>
            <person name="Skinner E."/>
            <person name="Han Y."/>
            <person name="Muzny D.M."/>
            <person name="Worley K.C."/>
            <person name="Gibbs R.A."/>
        </authorList>
    </citation>
    <scope>NUCLEOTIDE SEQUENCE</scope>
</reference>
<dbReference type="KEGG" id="spu:581546"/>
<keyword evidence="4 10" id="KW-0328">Glycosyltransferase</keyword>
<dbReference type="Proteomes" id="UP000007110">
    <property type="component" value="Unassembled WGS sequence"/>
</dbReference>
<evidence type="ECO:0000256" key="7">
    <source>
        <dbReference type="ARBA" id="ARBA00022824"/>
    </source>
</evidence>
<dbReference type="InParanoid" id="A0A7M7NI60"/>
<evidence type="ECO:0000256" key="6">
    <source>
        <dbReference type="ARBA" id="ARBA00022692"/>
    </source>
</evidence>
<dbReference type="RefSeq" id="XP_030836688.1">
    <property type="nucleotide sequence ID" value="XM_030980828.1"/>
</dbReference>
<dbReference type="InterPro" id="IPR004856">
    <property type="entry name" value="Glyco_trans_ALG6/ALG8"/>
</dbReference>
<evidence type="ECO:0000313" key="12">
    <source>
        <dbReference type="EnsemblMetazoa" id="XP_030836688"/>
    </source>
</evidence>
<evidence type="ECO:0000256" key="11">
    <source>
        <dbReference type="SAM" id="SignalP"/>
    </source>
</evidence>
<proteinExistence type="inferred from homology"/>
<feature type="transmembrane region" description="Helical" evidence="10">
    <location>
        <begin position="132"/>
        <end position="150"/>
    </location>
</feature>
<evidence type="ECO:0000256" key="2">
    <source>
        <dbReference type="ARBA" id="ARBA00004922"/>
    </source>
</evidence>
<dbReference type="CTD" id="79053"/>
<dbReference type="PANTHER" id="PTHR12413:SF2">
    <property type="entry name" value="DOLICHYL PYROPHOSPHATE GLC1MAN9GLCNAC2 ALPHA-1,3-GLUCOSYLTRANSFERASE-RELATED"/>
    <property type="match status" value="1"/>
</dbReference>
<keyword evidence="6 10" id="KW-0812">Transmembrane</keyword>
<dbReference type="OrthoDB" id="1689333at2759"/>
<feature type="transmembrane region" description="Helical" evidence="10">
    <location>
        <begin position="354"/>
        <end position="371"/>
    </location>
</feature>
<dbReference type="EC" id="2.4.1.-" evidence="10"/>
<evidence type="ECO:0000256" key="4">
    <source>
        <dbReference type="ARBA" id="ARBA00022676"/>
    </source>
</evidence>